<evidence type="ECO:0000313" key="6">
    <source>
        <dbReference type="Proteomes" id="UP001152885"/>
    </source>
</evidence>
<feature type="compositionally biased region" description="Acidic residues" evidence="3">
    <location>
        <begin position="161"/>
        <end position="173"/>
    </location>
</feature>
<dbReference type="SMART" id="SM00239">
    <property type="entry name" value="C2"/>
    <property type="match status" value="1"/>
</dbReference>
<dbReference type="Proteomes" id="UP001152885">
    <property type="component" value="Unassembled WGS sequence"/>
</dbReference>
<dbReference type="CDD" id="cd08681">
    <property type="entry name" value="C2_fungal_Inn1p-like"/>
    <property type="match status" value="1"/>
</dbReference>
<keyword evidence="6" id="KW-1185">Reference proteome</keyword>
<feature type="region of interest" description="Disordered" evidence="3">
    <location>
        <begin position="297"/>
        <end position="331"/>
    </location>
</feature>
<keyword evidence="1" id="KW-0479">Metal-binding</keyword>
<dbReference type="PANTHER" id="PTHR46502:SF2">
    <property type="entry name" value="16 KDA PHLOEM PROTEIN 2"/>
    <property type="match status" value="1"/>
</dbReference>
<accession>A0A9W4TQN9</accession>
<dbReference type="InterPro" id="IPR035892">
    <property type="entry name" value="C2_domain_sf"/>
</dbReference>
<comment type="caution">
    <text evidence="5">The sequence shown here is derived from an EMBL/GenBank/DDBJ whole genome shotgun (WGS) entry which is preliminary data.</text>
</comment>
<evidence type="ECO:0000256" key="3">
    <source>
        <dbReference type="SAM" id="MobiDB-lite"/>
    </source>
</evidence>
<dbReference type="OrthoDB" id="270970at2759"/>
<dbReference type="InterPro" id="IPR037791">
    <property type="entry name" value="C2_fungal_Inn1"/>
</dbReference>
<evidence type="ECO:0000313" key="5">
    <source>
        <dbReference type="EMBL" id="CAI5755559.1"/>
    </source>
</evidence>
<dbReference type="InterPro" id="IPR000008">
    <property type="entry name" value="C2_dom"/>
</dbReference>
<reference evidence="5" key="1">
    <citation type="submission" date="2022-12" db="EMBL/GenBank/DDBJ databases">
        <authorList>
            <person name="Brejova B."/>
        </authorList>
    </citation>
    <scope>NUCLEOTIDE SEQUENCE</scope>
</reference>
<dbReference type="PANTHER" id="PTHR46502">
    <property type="entry name" value="C2 DOMAIN-CONTAINING"/>
    <property type="match status" value="1"/>
</dbReference>
<dbReference type="AlphaFoldDB" id="A0A9W4TQN9"/>
<dbReference type="Gene3D" id="2.60.40.150">
    <property type="entry name" value="C2 domain"/>
    <property type="match status" value="1"/>
</dbReference>
<evidence type="ECO:0000256" key="2">
    <source>
        <dbReference type="ARBA" id="ARBA00022837"/>
    </source>
</evidence>
<feature type="domain" description="C2" evidence="4">
    <location>
        <begin position="1"/>
        <end position="115"/>
    </location>
</feature>
<sequence>MSFEDQYSYPQSADGTLVIMVVRAKHLPNRRKLDKQSPYVVIRLSTTAKKTPSDFRAGQTPEWTHEIRFDLSRDKKPILKIDILDETKNEPTPIGNCEIDASIIFSNEHKENGKYIYDKWYDLTQNGRRAGMLYLEMTFYPSAPVLPPKMPIEYHNPESIEEKDEEKDHDDEMISSPTHDVFVNSENSANSNKSSIFSKRFRESANSETEVFVKTEPEAKGAKKYAQKFTKFKNKLNERKPISALWGGNDHLSQNDYSFSSIRRDISPISNYEPNDEEDEDIEFNVPPVPPHYPVSNYSISSISSKPLPSPPKHRKPPVDSTSIPFSADSIGLDDDELPTKVYMLDEQVKSLSYDANKENLEHAITNDEIDPKYYAPTPSEHFNQTMRFQSGNPTKNDLKIDNRTNQTGYLGNGKFSPSIFQRIIDEEENKPRVPPKIPQGLTEMEYYILEKEKYLRDLQGKRS</sequence>
<dbReference type="SUPFAM" id="SSF49562">
    <property type="entry name" value="C2 domain (Calcium/lipid-binding domain, CaLB)"/>
    <property type="match status" value="1"/>
</dbReference>
<feature type="region of interest" description="Disordered" evidence="3">
    <location>
        <begin position="160"/>
        <end position="192"/>
    </location>
</feature>
<dbReference type="Pfam" id="PF00168">
    <property type="entry name" value="C2"/>
    <property type="match status" value="1"/>
</dbReference>
<organism evidence="5 6">
    <name type="scientific">Candida verbasci</name>
    <dbReference type="NCBI Taxonomy" id="1227364"/>
    <lineage>
        <taxon>Eukaryota</taxon>
        <taxon>Fungi</taxon>
        <taxon>Dikarya</taxon>
        <taxon>Ascomycota</taxon>
        <taxon>Saccharomycotina</taxon>
        <taxon>Pichiomycetes</taxon>
        <taxon>Debaryomycetaceae</taxon>
        <taxon>Candida/Lodderomyces clade</taxon>
        <taxon>Candida</taxon>
    </lineage>
</organism>
<name>A0A9W4TQN9_9ASCO</name>
<dbReference type="PROSITE" id="PS50004">
    <property type="entry name" value="C2"/>
    <property type="match status" value="1"/>
</dbReference>
<proteinExistence type="predicted"/>
<protein>
    <recommendedName>
        <fullName evidence="4">C2 domain-containing protein</fullName>
    </recommendedName>
</protein>
<evidence type="ECO:0000256" key="1">
    <source>
        <dbReference type="ARBA" id="ARBA00022723"/>
    </source>
</evidence>
<evidence type="ECO:0000259" key="4">
    <source>
        <dbReference type="PROSITE" id="PS50004"/>
    </source>
</evidence>
<dbReference type="GO" id="GO:0046872">
    <property type="term" value="F:metal ion binding"/>
    <property type="evidence" value="ECO:0007669"/>
    <property type="project" value="UniProtKB-KW"/>
</dbReference>
<dbReference type="EMBL" id="CANTUO010000001">
    <property type="protein sequence ID" value="CAI5755559.1"/>
    <property type="molecule type" value="Genomic_DNA"/>
</dbReference>
<keyword evidence="2" id="KW-0106">Calcium</keyword>
<feature type="compositionally biased region" description="Low complexity" evidence="3">
    <location>
        <begin position="297"/>
        <end position="307"/>
    </location>
</feature>
<gene>
    <name evidence="5" type="ORF">CANVERA_P0075</name>
</gene>